<dbReference type="Proteomes" id="UP000000305">
    <property type="component" value="Unassembled WGS sequence"/>
</dbReference>
<dbReference type="EMBL" id="GL732538">
    <property type="protein sequence ID" value="EFX82933.1"/>
    <property type="molecule type" value="Genomic_DNA"/>
</dbReference>
<dbReference type="KEGG" id="dpx:DAPPUDRAFT_100783"/>
<name>E9GC52_DAPPU</name>
<sequence>MAKSEFHYCHAERTSMDRRVDRTRSIAVFRLMSDEIQQRHIIHPSNEFLSAILPQMERLSTVRLSTGDKHSSKLPFCPDSNSNYPEFNLRCGSRVPFTRPPPLDMVIEYKLLITWPETAAILLEYRTLLPASEYELQPTVCGTTVMRNINLDQADCLVSATTDYPVASSTATGDVALSSTGIIEFIEFIPPQTTISPATDAVSCCMFRLLVKSELLQIAVQCAHGFVAVSWRKVFRFRSCCPLWFYVAAYLVKDLSAFNWLFVRVGVVLPKLHPYIV</sequence>
<proteinExistence type="predicted"/>
<evidence type="ECO:0000313" key="1">
    <source>
        <dbReference type="EMBL" id="EFX82933.1"/>
    </source>
</evidence>
<protein>
    <submittedName>
        <fullName evidence="1">Uncharacterized protein</fullName>
    </submittedName>
</protein>
<dbReference type="InParanoid" id="E9GC52"/>
<dbReference type="AlphaFoldDB" id="E9GC52"/>
<accession>E9GC52</accession>
<evidence type="ECO:0000313" key="2">
    <source>
        <dbReference type="Proteomes" id="UP000000305"/>
    </source>
</evidence>
<dbReference type="HOGENOM" id="CLU_1005634_0_0_1"/>
<keyword evidence="2" id="KW-1185">Reference proteome</keyword>
<gene>
    <name evidence="1" type="ORF">DAPPUDRAFT_100783</name>
</gene>
<organism evidence="1 2">
    <name type="scientific">Daphnia pulex</name>
    <name type="common">Water flea</name>
    <dbReference type="NCBI Taxonomy" id="6669"/>
    <lineage>
        <taxon>Eukaryota</taxon>
        <taxon>Metazoa</taxon>
        <taxon>Ecdysozoa</taxon>
        <taxon>Arthropoda</taxon>
        <taxon>Crustacea</taxon>
        <taxon>Branchiopoda</taxon>
        <taxon>Diplostraca</taxon>
        <taxon>Cladocera</taxon>
        <taxon>Anomopoda</taxon>
        <taxon>Daphniidae</taxon>
        <taxon>Daphnia</taxon>
    </lineage>
</organism>
<reference evidence="1 2" key="1">
    <citation type="journal article" date="2011" name="Science">
        <title>The ecoresponsive genome of Daphnia pulex.</title>
        <authorList>
            <person name="Colbourne J.K."/>
            <person name="Pfrender M.E."/>
            <person name="Gilbert D."/>
            <person name="Thomas W.K."/>
            <person name="Tucker A."/>
            <person name="Oakley T.H."/>
            <person name="Tokishita S."/>
            <person name="Aerts A."/>
            <person name="Arnold G.J."/>
            <person name="Basu M.K."/>
            <person name="Bauer D.J."/>
            <person name="Caceres C.E."/>
            <person name="Carmel L."/>
            <person name="Casola C."/>
            <person name="Choi J.H."/>
            <person name="Detter J.C."/>
            <person name="Dong Q."/>
            <person name="Dusheyko S."/>
            <person name="Eads B.D."/>
            <person name="Frohlich T."/>
            <person name="Geiler-Samerotte K.A."/>
            <person name="Gerlach D."/>
            <person name="Hatcher P."/>
            <person name="Jogdeo S."/>
            <person name="Krijgsveld J."/>
            <person name="Kriventseva E.V."/>
            <person name="Kultz D."/>
            <person name="Laforsch C."/>
            <person name="Lindquist E."/>
            <person name="Lopez J."/>
            <person name="Manak J.R."/>
            <person name="Muller J."/>
            <person name="Pangilinan J."/>
            <person name="Patwardhan R.P."/>
            <person name="Pitluck S."/>
            <person name="Pritham E.J."/>
            <person name="Rechtsteiner A."/>
            <person name="Rho M."/>
            <person name="Rogozin I.B."/>
            <person name="Sakarya O."/>
            <person name="Salamov A."/>
            <person name="Schaack S."/>
            <person name="Shapiro H."/>
            <person name="Shiga Y."/>
            <person name="Skalitzky C."/>
            <person name="Smith Z."/>
            <person name="Souvorov A."/>
            <person name="Sung W."/>
            <person name="Tang Z."/>
            <person name="Tsuchiya D."/>
            <person name="Tu H."/>
            <person name="Vos H."/>
            <person name="Wang M."/>
            <person name="Wolf Y.I."/>
            <person name="Yamagata H."/>
            <person name="Yamada T."/>
            <person name="Ye Y."/>
            <person name="Shaw J.R."/>
            <person name="Andrews J."/>
            <person name="Crease T.J."/>
            <person name="Tang H."/>
            <person name="Lucas S.M."/>
            <person name="Robertson H.M."/>
            <person name="Bork P."/>
            <person name="Koonin E.V."/>
            <person name="Zdobnov E.M."/>
            <person name="Grigoriev I.V."/>
            <person name="Lynch M."/>
            <person name="Boore J.L."/>
        </authorList>
    </citation>
    <scope>NUCLEOTIDE SEQUENCE [LARGE SCALE GENOMIC DNA]</scope>
</reference>